<evidence type="ECO:0000256" key="1">
    <source>
        <dbReference type="ARBA" id="ARBA00010609"/>
    </source>
</evidence>
<dbReference type="InterPro" id="IPR008972">
    <property type="entry name" value="Cupredoxin"/>
</dbReference>
<keyword evidence="3" id="KW-0560">Oxidoreductase</keyword>
<dbReference type="PROSITE" id="PS00080">
    <property type="entry name" value="MULTICOPPER_OXIDASE2"/>
    <property type="match status" value="1"/>
</dbReference>
<dbReference type="Pfam" id="PF07732">
    <property type="entry name" value="Cu-oxidase_3"/>
    <property type="match status" value="1"/>
</dbReference>
<dbReference type="RefSeq" id="WP_122936364.1">
    <property type="nucleotide sequence ID" value="NZ_JBHSNT010000056.1"/>
</dbReference>
<dbReference type="CDD" id="cd04232">
    <property type="entry name" value="CuRO_1_CueO_FtsP"/>
    <property type="match status" value="1"/>
</dbReference>
<dbReference type="CDD" id="cd13890">
    <property type="entry name" value="CuRO_3_CueO_FtsP"/>
    <property type="match status" value="1"/>
</dbReference>
<evidence type="ECO:0000256" key="3">
    <source>
        <dbReference type="ARBA" id="ARBA00023002"/>
    </source>
</evidence>
<evidence type="ECO:0000259" key="5">
    <source>
        <dbReference type="Pfam" id="PF07732"/>
    </source>
</evidence>
<organism evidence="6 7">
    <name type="scientific">Agromyces tardus</name>
    <dbReference type="NCBI Taxonomy" id="2583849"/>
    <lineage>
        <taxon>Bacteria</taxon>
        <taxon>Bacillati</taxon>
        <taxon>Actinomycetota</taxon>
        <taxon>Actinomycetes</taxon>
        <taxon>Micrococcales</taxon>
        <taxon>Microbacteriaceae</taxon>
        <taxon>Agromyces</taxon>
    </lineage>
</organism>
<gene>
    <name evidence="6" type="ORF">EDM22_07110</name>
</gene>
<comment type="caution">
    <text evidence="6">The sequence shown here is derived from an EMBL/GenBank/DDBJ whole genome shotgun (WGS) entry which is preliminary data.</text>
</comment>
<keyword evidence="2" id="KW-0479">Metal-binding</keyword>
<dbReference type="Pfam" id="PF07731">
    <property type="entry name" value="Cu-oxidase_2"/>
    <property type="match status" value="1"/>
</dbReference>
<dbReference type="InterPro" id="IPR002355">
    <property type="entry name" value="Cu_oxidase_Cu_BS"/>
</dbReference>
<sequence>MPAPRRTRSHRAALRRPRATTTALAAIAAGGLIAVAFAGCGLVGPAPFSTVGEVDFDTPLAIPPLAESTIDADGTRVFTLDAQAGTTEFARGVASETWGFDGAYLGPTLVAARGERVRVDVRNSLDVPTTVHWHGMHLPAEMDGGPHQMIEPDATWSPEWEVDQQAATLWYHPHPHGETESHVARGLAGLFLVQDEQEAALPLPREYGVDDVPVIVQDSGFSADGRREDPQQGFAGRLGDELIVNGTRGPFLEVHDELVRLRLLNASTARAYAFGWSDGRPIELIATDGGLLEASVELDRVMLSPGERAEVLVRVAPGERVTLQSVMTPELAGMNPSIAASNGITDAFDVLEVRAADRLDPAPEVPEQLADVPPVDTDDIATTRTFTLDGFQINGDQMAMDRVDETVTVDTTERWIVENTSQMPHSFHVHDVQFRIASIDGSPPPPELAGWKDTIFARPETRYELVLRFEDYADPDTPYMYHCHLLWHEDQGMMGQFAVVEPGQQATLPNTEETSHEH</sequence>
<evidence type="ECO:0000313" key="6">
    <source>
        <dbReference type="EMBL" id="RNB50478.1"/>
    </source>
</evidence>
<evidence type="ECO:0000259" key="4">
    <source>
        <dbReference type="Pfam" id="PF07731"/>
    </source>
</evidence>
<feature type="domain" description="Plastocyanin-like" evidence="5">
    <location>
        <begin position="83"/>
        <end position="197"/>
    </location>
</feature>
<feature type="domain" description="Plastocyanin-like" evidence="4">
    <location>
        <begin position="384"/>
        <end position="500"/>
    </location>
</feature>
<evidence type="ECO:0000313" key="7">
    <source>
        <dbReference type="Proteomes" id="UP000275048"/>
    </source>
</evidence>
<comment type="similarity">
    <text evidence="1">Belongs to the multicopper oxidase family.</text>
</comment>
<dbReference type="InterPro" id="IPR011706">
    <property type="entry name" value="Cu-oxidase_C"/>
</dbReference>
<proteinExistence type="inferred from homology"/>
<dbReference type="PANTHER" id="PTHR48267:SF1">
    <property type="entry name" value="BILIRUBIN OXIDASE"/>
    <property type="match status" value="1"/>
</dbReference>
<dbReference type="SUPFAM" id="SSF49503">
    <property type="entry name" value="Cupredoxins"/>
    <property type="match status" value="3"/>
</dbReference>
<dbReference type="GO" id="GO:0016491">
    <property type="term" value="F:oxidoreductase activity"/>
    <property type="evidence" value="ECO:0007669"/>
    <property type="project" value="UniProtKB-KW"/>
</dbReference>
<dbReference type="Proteomes" id="UP000275048">
    <property type="component" value="Unassembled WGS sequence"/>
</dbReference>
<dbReference type="GO" id="GO:0005507">
    <property type="term" value="F:copper ion binding"/>
    <property type="evidence" value="ECO:0007669"/>
    <property type="project" value="InterPro"/>
</dbReference>
<accession>A0A3M8AGY8</accession>
<dbReference type="PANTHER" id="PTHR48267">
    <property type="entry name" value="CUPREDOXIN SUPERFAMILY PROTEIN"/>
    <property type="match status" value="1"/>
</dbReference>
<dbReference type="EMBL" id="RHHB01000008">
    <property type="protein sequence ID" value="RNB50478.1"/>
    <property type="molecule type" value="Genomic_DNA"/>
</dbReference>
<dbReference type="Gene3D" id="2.60.40.420">
    <property type="entry name" value="Cupredoxins - blue copper proteins"/>
    <property type="match status" value="3"/>
</dbReference>
<keyword evidence="7" id="KW-1185">Reference proteome</keyword>
<dbReference type="InterPro" id="IPR011707">
    <property type="entry name" value="Cu-oxidase-like_N"/>
</dbReference>
<dbReference type="InterPro" id="IPR045087">
    <property type="entry name" value="Cu-oxidase_fam"/>
</dbReference>
<dbReference type="OrthoDB" id="345021at2"/>
<name>A0A3M8AGY8_9MICO</name>
<dbReference type="AlphaFoldDB" id="A0A3M8AGY8"/>
<dbReference type="CDD" id="cd13867">
    <property type="entry name" value="CuRO_2_CueO_FtsP"/>
    <property type="match status" value="1"/>
</dbReference>
<evidence type="ECO:0000256" key="2">
    <source>
        <dbReference type="ARBA" id="ARBA00022723"/>
    </source>
</evidence>
<protein>
    <submittedName>
        <fullName evidence="6">Copper oxidase</fullName>
    </submittedName>
</protein>
<reference evidence="6 7" key="1">
    <citation type="submission" date="2018-10" db="EMBL/GenBank/DDBJ databases">
        <title>Isolation, diversity and antibacterial activity of antinobacteria from the wheat rhizosphere soil.</title>
        <authorList>
            <person name="Sun T."/>
        </authorList>
    </citation>
    <scope>NUCLEOTIDE SEQUENCE [LARGE SCALE GENOMIC DNA]</scope>
    <source>
        <strain evidence="6 7">SJ-23</strain>
    </source>
</reference>